<keyword evidence="2" id="KW-0874">Quinone</keyword>
<evidence type="ECO:0000313" key="5">
    <source>
        <dbReference type="Proteomes" id="UP000294480"/>
    </source>
</evidence>
<dbReference type="EMBL" id="SNZE01000006">
    <property type="protein sequence ID" value="TDR31948.1"/>
    <property type="molecule type" value="Genomic_DNA"/>
</dbReference>
<organism evidence="4 5">
    <name type="scientific">Hydromonas duriensis</name>
    <dbReference type="NCBI Taxonomy" id="1527608"/>
    <lineage>
        <taxon>Bacteria</taxon>
        <taxon>Pseudomonadati</taxon>
        <taxon>Pseudomonadota</taxon>
        <taxon>Betaproteobacteria</taxon>
        <taxon>Burkholderiales</taxon>
        <taxon>Burkholderiaceae</taxon>
        <taxon>Hydromonas</taxon>
    </lineage>
</organism>
<keyword evidence="2" id="KW-1003">Cell membrane</keyword>
<name>A0A4R6Y942_9BURK</name>
<comment type="function">
    <text evidence="2">NDH-1 shuttles electrons from NADH, via FMN and iron-sulfur (Fe-S) centers, to quinones in the respiratory chain. Couples the redox reaction to proton translocation (for every two electrons transferred, four hydrogen ions are translocated across the cytoplasmic membrane), and thus conserves the redox energy in a proton gradient.</text>
</comment>
<comment type="similarity">
    <text evidence="1 2">Belongs to the complex I subunit 6 family.</text>
</comment>
<dbReference type="InterPro" id="IPR001457">
    <property type="entry name" value="NADH_UbQ/plastoQ_OxRdtase_su6"/>
</dbReference>
<accession>A0A4R6Y942</accession>
<keyword evidence="2" id="KW-0812">Transmembrane</keyword>
<sequence>MDVQSLLYFIFAGMLLLSALLVVTVPNPVHAALFLMLSFFSAAGIWIMLQAEFLGILLILVYVGAVMILFLFVVMMINLNVGEPRKGFKSLLPWALALGGVVVLQMGAVIYHHFNVKPNADVWKNLVVDGSNTRKIGQVMYTEYAFPFEIAALILLVALIAAVIITLRHRKDAKTQNATAQAQVKASERLTMVAVQADVSAHQTNPPAPVVENSAAASAQEKK</sequence>
<protein>
    <recommendedName>
        <fullName evidence="2">NADH-quinone oxidoreductase subunit J</fullName>
        <ecNumber evidence="2">7.1.1.-</ecNumber>
    </recommendedName>
</protein>
<keyword evidence="2" id="KW-0472">Membrane</keyword>
<dbReference type="PANTHER" id="PTHR33269">
    <property type="entry name" value="NADH-UBIQUINONE OXIDOREDUCTASE CHAIN 6"/>
    <property type="match status" value="1"/>
</dbReference>
<dbReference type="RefSeq" id="WP_133619395.1">
    <property type="nucleotide sequence ID" value="NZ_SNZE01000006.1"/>
</dbReference>
<evidence type="ECO:0000256" key="1">
    <source>
        <dbReference type="ARBA" id="ARBA00005698"/>
    </source>
</evidence>
<dbReference type="GO" id="GO:0005886">
    <property type="term" value="C:plasma membrane"/>
    <property type="evidence" value="ECO:0007669"/>
    <property type="project" value="UniProtKB-SubCell"/>
</dbReference>
<dbReference type="InterPro" id="IPR042106">
    <property type="entry name" value="Nuo/plastoQ_OxRdtase_6_NuoJ"/>
</dbReference>
<comment type="subcellular location">
    <subcellularLocation>
        <location evidence="2">Cell membrane</location>
        <topology evidence="2">Multi-pass membrane protein</topology>
    </subcellularLocation>
</comment>
<dbReference type="Proteomes" id="UP000294480">
    <property type="component" value="Unassembled WGS sequence"/>
</dbReference>
<dbReference type="OrthoDB" id="5295927at2"/>
<reference evidence="4 5" key="1">
    <citation type="submission" date="2019-03" db="EMBL/GenBank/DDBJ databases">
        <title>Genomic Encyclopedia of Type Strains, Phase IV (KMG-IV): sequencing the most valuable type-strain genomes for metagenomic binning, comparative biology and taxonomic classification.</title>
        <authorList>
            <person name="Goeker M."/>
        </authorList>
    </citation>
    <scope>NUCLEOTIDE SEQUENCE [LARGE SCALE GENOMIC DNA]</scope>
    <source>
        <strain evidence="4 5">DSM 102852</strain>
    </source>
</reference>
<keyword evidence="5" id="KW-1185">Reference proteome</keyword>
<keyword evidence="2" id="KW-1133">Transmembrane helix</keyword>
<dbReference type="GO" id="GO:0048038">
    <property type="term" value="F:quinone binding"/>
    <property type="evidence" value="ECO:0007669"/>
    <property type="project" value="UniProtKB-UniRule"/>
</dbReference>
<evidence type="ECO:0000256" key="3">
    <source>
        <dbReference type="SAM" id="MobiDB-lite"/>
    </source>
</evidence>
<feature type="transmembrane region" description="Helical" evidence="2">
    <location>
        <begin position="144"/>
        <end position="167"/>
    </location>
</feature>
<dbReference type="EC" id="7.1.1.-" evidence="2"/>
<proteinExistence type="inferred from homology"/>
<feature type="transmembrane region" description="Helical" evidence="2">
    <location>
        <begin position="6"/>
        <end position="25"/>
    </location>
</feature>
<dbReference type="GO" id="GO:0008137">
    <property type="term" value="F:NADH dehydrogenase (ubiquinone) activity"/>
    <property type="evidence" value="ECO:0007669"/>
    <property type="project" value="UniProtKB-UniRule"/>
</dbReference>
<dbReference type="Gene3D" id="1.20.120.1200">
    <property type="entry name" value="NADH-ubiquinone/plastoquinone oxidoreductase chain 6, subunit NuoJ"/>
    <property type="match status" value="1"/>
</dbReference>
<comment type="catalytic activity">
    <reaction evidence="2">
        <text>a quinone + NADH + 5 H(+)(in) = a quinol + NAD(+) + 4 H(+)(out)</text>
        <dbReference type="Rhea" id="RHEA:57888"/>
        <dbReference type="ChEBI" id="CHEBI:15378"/>
        <dbReference type="ChEBI" id="CHEBI:24646"/>
        <dbReference type="ChEBI" id="CHEBI:57540"/>
        <dbReference type="ChEBI" id="CHEBI:57945"/>
        <dbReference type="ChEBI" id="CHEBI:132124"/>
    </reaction>
</comment>
<dbReference type="PANTHER" id="PTHR33269:SF17">
    <property type="entry name" value="NADH-UBIQUINONE OXIDOREDUCTASE CHAIN 6"/>
    <property type="match status" value="1"/>
</dbReference>
<feature type="transmembrane region" description="Helical" evidence="2">
    <location>
        <begin position="55"/>
        <end position="79"/>
    </location>
</feature>
<feature type="transmembrane region" description="Helical" evidence="2">
    <location>
        <begin position="32"/>
        <end position="49"/>
    </location>
</feature>
<keyword evidence="2" id="KW-0520">NAD</keyword>
<comment type="caution">
    <text evidence="4">The sequence shown here is derived from an EMBL/GenBank/DDBJ whole genome shotgun (WGS) entry which is preliminary data.</text>
</comment>
<dbReference type="NCBIfam" id="NF005164">
    <property type="entry name" value="PRK06638.1-4"/>
    <property type="match status" value="1"/>
</dbReference>
<evidence type="ECO:0000256" key="2">
    <source>
        <dbReference type="RuleBase" id="RU004429"/>
    </source>
</evidence>
<feature type="transmembrane region" description="Helical" evidence="2">
    <location>
        <begin position="91"/>
        <end position="114"/>
    </location>
</feature>
<dbReference type="Pfam" id="PF00499">
    <property type="entry name" value="Oxidored_q3"/>
    <property type="match status" value="1"/>
</dbReference>
<gene>
    <name evidence="4" type="ORF">DFR44_10610</name>
</gene>
<feature type="region of interest" description="Disordered" evidence="3">
    <location>
        <begin position="201"/>
        <end position="223"/>
    </location>
</feature>
<dbReference type="AlphaFoldDB" id="A0A4R6Y942"/>
<evidence type="ECO:0000313" key="4">
    <source>
        <dbReference type="EMBL" id="TDR31948.1"/>
    </source>
</evidence>